<keyword evidence="2" id="KW-1185">Reference proteome</keyword>
<organism evidence="1 2">
    <name type="scientific">Polarella glacialis</name>
    <name type="common">Dinoflagellate</name>
    <dbReference type="NCBI Taxonomy" id="89957"/>
    <lineage>
        <taxon>Eukaryota</taxon>
        <taxon>Sar</taxon>
        <taxon>Alveolata</taxon>
        <taxon>Dinophyceae</taxon>
        <taxon>Suessiales</taxon>
        <taxon>Suessiaceae</taxon>
        <taxon>Polarella</taxon>
    </lineage>
</organism>
<protein>
    <recommendedName>
        <fullName evidence="3">Reverse transcriptase domain-containing protein</fullName>
    </recommendedName>
</protein>
<proteinExistence type="predicted"/>
<dbReference type="PANTHER" id="PTHR33050:SF7">
    <property type="entry name" value="RIBONUCLEASE H"/>
    <property type="match status" value="1"/>
</dbReference>
<dbReference type="SUPFAM" id="SSF56672">
    <property type="entry name" value="DNA/RNA polymerases"/>
    <property type="match status" value="1"/>
</dbReference>
<evidence type="ECO:0000313" key="1">
    <source>
        <dbReference type="EMBL" id="CAE8621119.1"/>
    </source>
</evidence>
<comment type="caution">
    <text evidence="1">The sequence shown here is derived from an EMBL/GenBank/DDBJ whole genome shotgun (WGS) entry which is preliminary data.</text>
</comment>
<accession>A0A813GA55</accession>
<evidence type="ECO:0008006" key="3">
    <source>
        <dbReference type="Google" id="ProtNLM"/>
    </source>
</evidence>
<dbReference type="InterPro" id="IPR043502">
    <property type="entry name" value="DNA/RNA_pol_sf"/>
</dbReference>
<dbReference type="AlphaFoldDB" id="A0A813GA55"/>
<dbReference type="Proteomes" id="UP000654075">
    <property type="component" value="Unassembled WGS sequence"/>
</dbReference>
<dbReference type="PANTHER" id="PTHR33050">
    <property type="entry name" value="REVERSE TRANSCRIPTASE DOMAIN-CONTAINING PROTEIN"/>
    <property type="match status" value="1"/>
</dbReference>
<dbReference type="InterPro" id="IPR052055">
    <property type="entry name" value="Hepadnavirus_pol/RT"/>
</dbReference>
<sequence>MWEVSEAMKRSSGDKVSVAMTSIIIDVKSAHKRILIQEFDGGLMFFKVGETLYRYKVCHFGGRWSAWRWARTGAFLHRMVHRIIYHYHFGFLYVDDWLLLVPESIAFLDASLAITMLLVLGCPLSWSKIQVGSVTTYLGFGINTRDRTLFLSEDKKQKAISFLMTLARGQRIKRKALEEGIGFLLWVSAAAKHLRPWLAPFFHNLHRAALKPKRFSTAQLKELKANVDTSLTVSKSCDLSDVRVGWKIHAVGRWQARSIKDLDTPMLKEGRVDISFRCHDSEKTRVSDETAMAADFWTRSLQEAPSLIQCAEAALLPGSGAADAWADDQTSGLGGWWSILKNPQPQDIYWFRLEVLPSDFPPFFQMSRLAQSDISFYEAFAQAILANARLASCQHAPGVVGFRQRCDNMPAVGASAKLFSSKAPMCFAMQALSHVCTKWQADATISHLAGSKNIWADKLSRFREPKSQDLFRVLDPSREVKFDLSTFVKQVWGK</sequence>
<name>A0A813GA55_POLGL</name>
<gene>
    <name evidence="1" type="ORF">PGLA1383_LOCUS38642</name>
</gene>
<evidence type="ECO:0000313" key="2">
    <source>
        <dbReference type="Proteomes" id="UP000654075"/>
    </source>
</evidence>
<dbReference type="EMBL" id="CAJNNV010027649">
    <property type="protein sequence ID" value="CAE8621119.1"/>
    <property type="molecule type" value="Genomic_DNA"/>
</dbReference>
<reference evidence="1" key="1">
    <citation type="submission" date="2021-02" db="EMBL/GenBank/DDBJ databases">
        <authorList>
            <person name="Dougan E. K."/>
            <person name="Rhodes N."/>
            <person name="Thang M."/>
            <person name="Chan C."/>
        </authorList>
    </citation>
    <scope>NUCLEOTIDE SEQUENCE</scope>
</reference>
<dbReference type="OrthoDB" id="440078at2759"/>